<dbReference type="EMBL" id="JN997415">
    <property type="protein sequence ID" value="AEW42986.1"/>
    <property type="molecule type" value="mRNA"/>
</dbReference>
<reference evidence="3" key="1">
    <citation type="submission" date="2011-11" db="EMBL/GenBank/DDBJ databases">
        <title>Cloning and validation of housekeeping genes as internal controls for studying early development of small abalone by real-time PCR.</title>
        <authorList>
            <person name="Chen J."/>
            <person name="Chen Z.-S."/>
            <person name="Huang Z.-X."/>
            <person name="You W.-W."/>
            <person name="Ke C.-H."/>
        </authorList>
    </citation>
    <scope>NUCLEOTIDE SEQUENCE</scope>
</reference>
<dbReference type="AlphaFoldDB" id="G9K384"/>
<dbReference type="PANTHER" id="PTHR24020:SF84">
    <property type="entry name" value="VWFA DOMAIN-CONTAINING PROTEIN"/>
    <property type="match status" value="1"/>
</dbReference>
<feature type="domain" description="VWFA" evidence="2">
    <location>
        <begin position="39"/>
        <end position="211"/>
    </location>
</feature>
<evidence type="ECO:0000256" key="1">
    <source>
        <dbReference type="SAM" id="SignalP"/>
    </source>
</evidence>
<proteinExistence type="evidence at transcript level"/>
<feature type="signal peptide" evidence="1">
    <location>
        <begin position="1"/>
        <end position="19"/>
    </location>
</feature>
<keyword evidence="1" id="KW-0732">Signal</keyword>
<dbReference type="PROSITE" id="PS50234">
    <property type="entry name" value="VWFA"/>
    <property type="match status" value="1"/>
</dbReference>
<dbReference type="SMART" id="SM00327">
    <property type="entry name" value="VWA"/>
    <property type="match status" value="1"/>
</dbReference>
<evidence type="ECO:0000313" key="3">
    <source>
        <dbReference type="EMBL" id="AEW42986.1"/>
    </source>
</evidence>
<dbReference type="CDD" id="cd01450">
    <property type="entry name" value="vWFA_subfamily_ECM"/>
    <property type="match status" value="1"/>
</dbReference>
<name>G9K384_HALDV</name>
<dbReference type="Gene3D" id="3.40.50.410">
    <property type="entry name" value="von Willebrand factor, type A domain"/>
    <property type="match status" value="2"/>
</dbReference>
<protein>
    <submittedName>
        <fullName evidence="3">Putative procollagen type VI alpha 4</fullName>
    </submittedName>
</protein>
<evidence type="ECO:0000259" key="2">
    <source>
        <dbReference type="PROSITE" id="PS50234"/>
    </source>
</evidence>
<dbReference type="Pfam" id="PF00092">
    <property type="entry name" value="VWA"/>
    <property type="match status" value="2"/>
</dbReference>
<dbReference type="PANTHER" id="PTHR24020">
    <property type="entry name" value="COLLAGEN ALPHA"/>
    <property type="match status" value="1"/>
</dbReference>
<dbReference type="InterPro" id="IPR050525">
    <property type="entry name" value="ECM_Assembly_Org"/>
</dbReference>
<dbReference type="SUPFAM" id="SSF53300">
    <property type="entry name" value="vWA-like"/>
    <property type="match status" value="2"/>
</dbReference>
<feature type="chain" id="PRO_5003522683" evidence="1">
    <location>
        <begin position="20"/>
        <end position="415"/>
    </location>
</feature>
<dbReference type="InterPro" id="IPR036465">
    <property type="entry name" value="vWFA_dom_sf"/>
</dbReference>
<accession>G9K384</accession>
<organism evidence="3">
    <name type="scientific">Haliotis diversicolor</name>
    <name type="common">Abalone</name>
    <name type="synonym">Sulculus diversicolor</name>
    <dbReference type="NCBI Taxonomy" id="36095"/>
    <lineage>
        <taxon>Eukaryota</taxon>
        <taxon>Metazoa</taxon>
        <taxon>Spiralia</taxon>
        <taxon>Lophotrochozoa</taxon>
        <taxon>Mollusca</taxon>
        <taxon>Gastropoda</taxon>
        <taxon>Vetigastropoda</taxon>
        <taxon>Lepetellida</taxon>
        <taxon>Haliotoidea</taxon>
        <taxon>Haliotidae</taxon>
        <taxon>Haliotis</taxon>
    </lineage>
</organism>
<gene>
    <name evidence="3" type="primary">COL6A4</name>
</gene>
<sequence length="415" mass="46419">MAVFRGLLALTVLMVGVFAQRDPPEFDQTLPSCREKEADIFFILDSSSSIYIEDYELQRQFVREVINRLDVSSRSTRVGALTFSDNYRVSFTLGEYQNKDDLRSAINDRNVPYLTGLTNTADAIRYVRTNGQFRPDVTRVIVVVTDGYSRQPGATRNEADTARREGYYMFVIGVGQYTDEREWRAIANDPDSSFMFNITNYRGLDRLYSTIPNSICGLPPIILNSRVCGVREDADLIFVAGPSEADNAFSIVSNMVNALRDDRSRLRLSLLLGSCRANEVPLSDPSLFCSNFGDPTPRQDSYTNLLKDMRNEARDARGTRPQANQVAILFLGQQTMELSRFDILRQARDAQFDGIETYVVDLGVVTNANFLSSIASSRDNVLSTSGPGNLENILLNKVCDTLNEISNPLPTLPPS</sequence>
<dbReference type="InterPro" id="IPR002035">
    <property type="entry name" value="VWF_A"/>
</dbReference>
<dbReference type="PRINTS" id="PR00453">
    <property type="entry name" value="VWFADOMAIN"/>
</dbReference>